<accession>A0A6P2PXD6</accession>
<proteinExistence type="predicted"/>
<evidence type="ECO:0000313" key="2">
    <source>
        <dbReference type="EMBL" id="VWC10537.1"/>
    </source>
</evidence>
<evidence type="ECO:0000256" key="1">
    <source>
        <dbReference type="SAM" id="MobiDB-lite"/>
    </source>
</evidence>
<dbReference type="Proteomes" id="UP000494261">
    <property type="component" value="Unassembled WGS sequence"/>
</dbReference>
<name>A0A6P2PXD6_9BURK</name>
<dbReference type="AlphaFoldDB" id="A0A6P2PXD6"/>
<reference evidence="2 3" key="1">
    <citation type="submission" date="2019-09" db="EMBL/GenBank/DDBJ databases">
        <authorList>
            <person name="Depoorter E."/>
        </authorList>
    </citation>
    <scope>NUCLEOTIDE SEQUENCE [LARGE SCALE GENOMIC DNA]</scope>
    <source>
        <strain evidence="2">LMG 13014</strain>
    </source>
</reference>
<feature type="compositionally biased region" description="Basic and acidic residues" evidence="1">
    <location>
        <begin position="1"/>
        <end position="15"/>
    </location>
</feature>
<gene>
    <name evidence="2" type="ORF">BLA13014_05198</name>
</gene>
<sequence length="42" mass="4331">MIRNTRGDSGRRQADSGRLNGAAAGADAGCNRTRPHSGNSFA</sequence>
<feature type="region of interest" description="Disordered" evidence="1">
    <location>
        <begin position="1"/>
        <end position="42"/>
    </location>
</feature>
<dbReference type="EMBL" id="CABVQC010000041">
    <property type="protein sequence ID" value="VWC10537.1"/>
    <property type="molecule type" value="Genomic_DNA"/>
</dbReference>
<organism evidence="2 3">
    <name type="scientific">Burkholderia aenigmatica</name>
    <dbReference type="NCBI Taxonomy" id="2015348"/>
    <lineage>
        <taxon>Bacteria</taxon>
        <taxon>Pseudomonadati</taxon>
        <taxon>Pseudomonadota</taxon>
        <taxon>Betaproteobacteria</taxon>
        <taxon>Burkholderiales</taxon>
        <taxon>Burkholderiaceae</taxon>
        <taxon>Burkholderia</taxon>
        <taxon>Burkholderia cepacia complex</taxon>
    </lineage>
</organism>
<evidence type="ECO:0000313" key="3">
    <source>
        <dbReference type="Proteomes" id="UP000494261"/>
    </source>
</evidence>
<protein>
    <submittedName>
        <fullName evidence="2">Uncharacterized protein</fullName>
    </submittedName>
</protein>